<organism evidence="2 3">
    <name type="scientific">Vreelandella hamiltonii</name>
    <dbReference type="NCBI Taxonomy" id="502829"/>
    <lineage>
        <taxon>Bacteria</taxon>
        <taxon>Pseudomonadati</taxon>
        <taxon>Pseudomonadota</taxon>
        <taxon>Gammaproteobacteria</taxon>
        <taxon>Oceanospirillales</taxon>
        <taxon>Halomonadaceae</taxon>
        <taxon>Vreelandella</taxon>
    </lineage>
</organism>
<dbReference type="EMBL" id="BMXN01000005">
    <property type="protein sequence ID" value="GGW22974.1"/>
    <property type="molecule type" value="Genomic_DNA"/>
</dbReference>
<reference evidence="3" key="1">
    <citation type="journal article" date="2019" name="Int. J. Syst. Evol. Microbiol.">
        <title>The Global Catalogue of Microorganisms (GCM) 10K type strain sequencing project: providing services to taxonomists for standard genome sequencing and annotation.</title>
        <authorList>
            <consortium name="The Broad Institute Genomics Platform"/>
            <consortium name="The Broad Institute Genome Sequencing Center for Infectious Disease"/>
            <person name="Wu L."/>
            <person name="Ma J."/>
        </authorList>
    </citation>
    <scope>NUCLEOTIDE SEQUENCE [LARGE SCALE GENOMIC DNA]</scope>
    <source>
        <strain evidence="3">KCTC 22154</strain>
    </source>
</reference>
<proteinExistence type="predicted"/>
<evidence type="ECO:0000313" key="3">
    <source>
        <dbReference type="Proteomes" id="UP000623776"/>
    </source>
</evidence>
<sequence>MLNELYLTGILRTMREEAETSERREEDIRPAALVQYAQMIEDSVYKGAAAMTHTTTNDYVRQLENTISDYTQQLEQMTLAGEDLLKLASVFKAIVDMLDKDGFDLAQDAERLACVGRELAKRGAEYFMDAADCLEATISQLEVEVEEEKEKVIFAEEGEE</sequence>
<gene>
    <name evidence="2" type="ORF">GCM10007157_12670</name>
</gene>
<dbReference type="AlphaFoldDB" id="A0A8H9I429"/>
<comment type="caution">
    <text evidence="2">The sequence shown here is derived from an EMBL/GenBank/DDBJ whole genome shotgun (WGS) entry which is preliminary data.</text>
</comment>
<evidence type="ECO:0000256" key="1">
    <source>
        <dbReference type="SAM" id="Coils"/>
    </source>
</evidence>
<dbReference type="RefSeq" id="WP_189463093.1">
    <property type="nucleotide sequence ID" value="NZ_BMXN01000005.1"/>
</dbReference>
<accession>A0A8H9I429</accession>
<keyword evidence="1" id="KW-0175">Coiled coil</keyword>
<evidence type="ECO:0000313" key="2">
    <source>
        <dbReference type="EMBL" id="GGW22974.1"/>
    </source>
</evidence>
<feature type="coiled-coil region" evidence="1">
    <location>
        <begin position="131"/>
        <end position="158"/>
    </location>
</feature>
<name>A0A8H9I429_9GAMM</name>
<keyword evidence="3" id="KW-1185">Reference proteome</keyword>
<dbReference type="Proteomes" id="UP000623776">
    <property type="component" value="Unassembled WGS sequence"/>
</dbReference>
<protein>
    <submittedName>
        <fullName evidence="2">Uncharacterized protein</fullName>
    </submittedName>
</protein>